<proteinExistence type="predicted"/>
<dbReference type="AlphaFoldDB" id="A0A0D3AR28"/>
<reference evidence="1 2" key="1">
    <citation type="journal article" date="2014" name="Genome Biol.">
        <title>Transcriptome and methylome profiling reveals relics of genome dominance in the mesopolyploid Brassica oleracea.</title>
        <authorList>
            <person name="Parkin I.A."/>
            <person name="Koh C."/>
            <person name="Tang H."/>
            <person name="Robinson S.J."/>
            <person name="Kagale S."/>
            <person name="Clarke W.E."/>
            <person name="Town C.D."/>
            <person name="Nixon J."/>
            <person name="Krishnakumar V."/>
            <person name="Bidwell S.L."/>
            <person name="Denoeud F."/>
            <person name="Belcram H."/>
            <person name="Links M.G."/>
            <person name="Just J."/>
            <person name="Clarke C."/>
            <person name="Bender T."/>
            <person name="Huebert T."/>
            <person name="Mason A.S."/>
            <person name="Pires J.C."/>
            <person name="Barker G."/>
            <person name="Moore J."/>
            <person name="Walley P.G."/>
            <person name="Manoli S."/>
            <person name="Batley J."/>
            <person name="Edwards D."/>
            <person name="Nelson M.N."/>
            <person name="Wang X."/>
            <person name="Paterson A.H."/>
            <person name="King G."/>
            <person name="Bancroft I."/>
            <person name="Chalhoub B."/>
            <person name="Sharpe A.G."/>
        </authorList>
    </citation>
    <scope>NUCLEOTIDE SEQUENCE</scope>
    <source>
        <strain evidence="1 2">cv. TO1000</strain>
    </source>
</reference>
<dbReference type="EnsemblPlants" id="Bo2g091060.1">
    <property type="protein sequence ID" value="Bo2g091060.1"/>
    <property type="gene ID" value="Bo2g091060"/>
</dbReference>
<evidence type="ECO:0000313" key="1">
    <source>
        <dbReference type="EnsemblPlants" id="Bo2g091060.1"/>
    </source>
</evidence>
<accession>A0A0D3AR28</accession>
<dbReference type="HOGENOM" id="CLU_1157821_0_0_1"/>
<dbReference type="Proteomes" id="UP000032141">
    <property type="component" value="Chromosome C2"/>
</dbReference>
<dbReference type="Gramene" id="Bo2g091060.1">
    <property type="protein sequence ID" value="Bo2g091060.1"/>
    <property type="gene ID" value="Bo2g091060"/>
</dbReference>
<keyword evidence="2" id="KW-1185">Reference proteome</keyword>
<evidence type="ECO:0000313" key="2">
    <source>
        <dbReference type="Proteomes" id="UP000032141"/>
    </source>
</evidence>
<protein>
    <submittedName>
        <fullName evidence="1">Uncharacterized protein</fullName>
    </submittedName>
</protein>
<organism evidence="1 2">
    <name type="scientific">Brassica oleracea var. oleracea</name>
    <dbReference type="NCBI Taxonomy" id="109376"/>
    <lineage>
        <taxon>Eukaryota</taxon>
        <taxon>Viridiplantae</taxon>
        <taxon>Streptophyta</taxon>
        <taxon>Embryophyta</taxon>
        <taxon>Tracheophyta</taxon>
        <taxon>Spermatophyta</taxon>
        <taxon>Magnoliopsida</taxon>
        <taxon>eudicotyledons</taxon>
        <taxon>Gunneridae</taxon>
        <taxon>Pentapetalae</taxon>
        <taxon>rosids</taxon>
        <taxon>malvids</taxon>
        <taxon>Brassicales</taxon>
        <taxon>Brassicaceae</taxon>
        <taxon>Brassiceae</taxon>
        <taxon>Brassica</taxon>
    </lineage>
</organism>
<name>A0A0D3AR28_BRAOL</name>
<sequence>MSVVKKFISNFNSWKKFFFFVRIDAASVEESCIPLFRRLPNDRPFINPLAPFPEDIIAVRDLLRNGPFFWTSFTPKRGLSLLGSAIEAGHREPMVYRFKAEKAERDLARVQGEMLEREAQLTRDHARAIRKAERKGKREIVEVMKTRASQFQEVSTGFSDDGEEVDRPPDASVLPCPGTLTLDYERWNSYRKRDARLSVSCLWLIVAERFVRACFGRFYRLSGLAVGGFESPYRFTRLFI</sequence>
<reference evidence="1" key="2">
    <citation type="submission" date="2015-03" db="UniProtKB">
        <authorList>
            <consortium name="EnsemblPlants"/>
        </authorList>
    </citation>
    <scope>IDENTIFICATION</scope>
</reference>